<feature type="transmembrane region" description="Helical" evidence="1">
    <location>
        <begin position="212"/>
        <end position="232"/>
    </location>
</feature>
<dbReference type="AlphaFoldDB" id="A0AAE3EVB1"/>
<gene>
    <name evidence="2" type="ORF">K8352_09350</name>
</gene>
<keyword evidence="1" id="KW-1133">Transmembrane helix</keyword>
<dbReference type="EMBL" id="JAIRBC010000011">
    <property type="protein sequence ID" value="MCG2460953.1"/>
    <property type="molecule type" value="Genomic_DNA"/>
</dbReference>
<feature type="transmembrane region" description="Helical" evidence="1">
    <location>
        <begin position="239"/>
        <end position="257"/>
    </location>
</feature>
<feature type="transmembrane region" description="Helical" evidence="1">
    <location>
        <begin position="161"/>
        <end position="181"/>
    </location>
</feature>
<dbReference type="Proteomes" id="UP001200642">
    <property type="component" value="Unassembled WGS sequence"/>
</dbReference>
<feature type="transmembrane region" description="Helical" evidence="1">
    <location>
        <begin position="293"/>
        <end position="311"/>
    </location>
</feature>
<keyword evidence="1" id="KW-0812">Transmembrane</keyword>
<feature type="transmembrane region" description="Helical" evidence="1">
    <location>
        <begin position="43"/>
        <end position="63"/>
    </location>
</feature>
<organism evidence="2 3">
    <name type="scientific">Cerina litoralis</name>
    <dbReference type="NCBI Taxonomy" id="2874477"/>
    <lineage>
        <taxon>Bacteria</taxon>
        <taxon>Pseudomonadati</taxon>
        <taxon>Bacteroidota</taxon>
        <taxon>Flavobacteriia</taxon>
        <taxon>Flavobacteriales</taxon>
        <taxon>Flavobacteriaceae</taxon>
        <taxon>Cerina</taxon>
    </lineage>
</organism>
<comment type="caution">
    <text evidence="2">The sequence shown here is derived from an EMBL/GenBank/DDBJ whole genome shotgun (WGS) entry which is preliminary data.</text>
</comment>
<dbReference type="RefSeq" id="WP_317902097.1">
    <property type="nucleotide sequence ID" value="NZ_JAIRBC010000011.1"/>
</dbReference>
<proteinExistence type="predicted"/>
<keyword evidence="3" id="KW-1185">Reference proteome</keyword>
<name>A0AAE3EVB1_9FLAO</name>
<feature type="transmembrane region" description="Helical" evidence="1">
    <location>
        <begin position="125"/>
        <end position="154"/>
    </location>
</feature>
<feature type="transmembrane region" description="Helical" evidence="1">
    <location>
        <begin position="75"/>
        <end position="105"/>
    </location>
</feature>
<accession>A0AAE3EVB1</accession>
<protein>
    <submittedName>
        <fullName evidence="2">Uncharacterized protein</fullName>
    </submittedName>
</protein>
<feature type="transmembrane region" description="Helical" evidence="1">
    <location>
        <begin position="12"/>
        <end position="31"/>
    </location>
</feature>
<sequence>MISSVFGKRKPVNYIIVFAFVFVLYWFVNLYMLNRSFGPNQLLFQTFVLGILLFSIFVVNFIVKRIKVTSSNSFGILFYTMLFLIFPNVLADNDAIFCSLFLLFASRRLLSLRSQKNVKLKIFDATLWVVVASFFYDWALLFIILVYVSIAFYGSKNIRNWLVPVAGGFTGFIILIAILVLSNNTGFFSDHYIFDFTLNTSFFSGLGNSTKYVAYFLIITLIGIITFVKLGITGLGRVTTLRLLAVSFVLGMVLVVLKSTSLVTPVIVTFFPSVIFINSYIESIRKDKVREIVIILCVLIPFVVFAANLSMS</sequence>
<evidence type="ECO:0000313" key="3">
    <source>
        <dbReference type="Proteomes" id="UP001200642"/>
    </source>
</evidence>
<reference evidence="2" key="1">
    <citation type="submission" date="2023-02" db="EMBL/GenBank/DDBJ databases">
        <title>Genome of Flavobacteriaceae gen. nov. sp. strain F89.</title>
        <authorList>
            <person name="Wang Y."/>
        </authorList>
    </citation>
    <scope>NUCLEOTIDE SEQUENCE</scope>
    <source>
        <strain evidence="2">F89</strain>
    </source>
</reference>
<evidence type="ECO:0000256" key="1">
    <source>
        <dbReference type="SAM" id="Phobius"/>
    </source>
</evidence>
<keyword evidence="1" id="KW-0472">Membrane</keyword>
<evidence type="ECO:0000313" key="2">
    <source>
        <dbReference type="EMBL" id="MCG2460953.1"/>
    </source>
</evidence>
<feature type="transmembrane region" description="Helical" evidence="1">
    <location>
        <begin position="263"/>
        <end position="281"/>
    </location>
</feature>